<feature type="transmembrane region" description="Helical" evidence="6">
    <location>
        <begin position="100"/>
        <end position="118"/>
    </location>
</feature>
<evidence type="ECO:0000313" key="8">
    <source>
        <dbReference type="EMBL" id="GAE29947.1"/>
    </source>
</evidence>
<proteinExistence type="predicted"/>
<gene>
    <name evidence="8" type="ORF">JCM9152_1337</name>
</gene>
<feature type="transmembrane region" description="Helical" evidence="6">
    <location>
        <begin position="276"/>
        <end position="294"/>
    </location>
</feature>
<evidence type="ECO:0000259" key="7">
    <source>
        <dbReference type="PROSITE" id="PS50850"/>
    </source>
</evidence>
<dbReference type="OrthoDB" id="9797740at2"/>
<dbReference type="InterPro" id="IPR036259">
    <property type="entry name" value="MFS_trans_sf"/>
</dbReference>
<feature type="transmembrane region" description="Helical" evidence="6">
    <location>
        <begin position="130"/>
        <end position="147"/>
    </location>
</feature>
<feature type="transmembrane region" description="Helical" evidence="6">
    <location>
        <begin position="167"/>
        <end position="186"/>
    </location>
</feature>
<evidence type="ECO:0000256" key="2">
    <source>
        <dbReference type="ARBA" id="ARBA00022448"/>
    </source>
</evidence>
<protein>
    <submittedName>
        <fullName evidence="8">Cyanate MFS transporter</fullName>
    </submittedName>
</protein>
<feature type="transmembrane region" description="Helical" evidence="6">
    <location>
        <begin position="77"/>
        <end position="94"/>
    </location>
</feature>
<dbReference type="InterPro" id="IPR011701">
    <property type="entry name" value="MFS"/>
</dbReference>
<feature type="transmembrane region" description="Helical" evidence="6">
    <location>
        <begin position="344"/>
        <end position="363"/>
    </location>
</feature>
<dbReference type="GO" id="GO:0022857">
    <property type="term" value="F:transmembrane transporter activity"/>
    <property type="evidence" value="ECO:0007669"/>
    <property type="project" value="InterPro"/>
</dbReference>
<dbReference type="CDD" id="cd17339">
    <property type="entry name" value="MFS_NIMT_CynX_like"/>
    <property type="match status" value="1"/>
</dbReference>
<accession>W4QDE5</accession>
<dbReference type="RefSeq" id="WP_035342352.1">
    <property type="nucleotide sequence ID" value="NZ_BAUU01000008.1"/>
</dbReference>
<dbReference type="EMBL" id="BAUU01000008">
    <property type="protein sequence ID" value="GAE29947.1"/>
    <property type="molecule type" value="Genomic_DNA"/>
</dbReference>
<keyword evidence="5 6" id="KW-0472">Membrane</keyword>
<feature type="domain" description="Major facilitator superfamily (MFS) profile" evidence="7">
    <location>
        <begin position="9"/>
        <end position="391"/>
    </location>
</feature>
<keyword evidence="4 6" id="KW-1133">Transmembrane helix</keyword>
<sequence>MKQKRWKKWLFIIGLIVVALNLRPAITSVGPIIQDIRSDTGVSNGVAGMLTTVPLLAFAILSPFAPKWGRKLGNERAIWVGLWILGVGIVIRPFASISFLFIGTVLVGAGVAIINVLLPGIVKRRFPAKIGLMTGVYSMSMGLAASLGSGLSVPMSQQLHLGWENGLRFWVIIVIIGLLVWLPQLSKGTTSSHLLKESSTVKSSLWRSKLAWQVTLFMGLQSLLFYCMISWLPEILSSRGTDLITAGWLVAGMQLIGLPATLLAPALADRLSNQKGIVYVIGLCSFIGIGILFIDVQSIWLLGLSVLMMGVAFGASISMALTFISLRTRTAEQAANLSGMAQSIGYLLAASGPFMLGFLYDWFVSWDVALLVLLAASIAMLIIGVGAGQAKYVLDEENEKKTVSGI</sequence>
<feature type="transmembrane region" description="Helical" evidence="6">
    <location>
        <begin position="243"/>
        <end position="264"/>
    </location>
</feature>
<evidence type="ECO:0000256" key="5">
    <source>
        <dbReference type="ARBA" id="ARBA00023136"/>
    </source>
</evidence>
<evidence type="ECO:0000256" key="1">
    <source>
        <dbReference type="ARBA" id="ARBA00004651"/>
    </source>
</evidence>
<dbReference type="PROSITE" id="PS50850">
    <property type="entry name" value="MFS"/>
    <property type="match status" value="1"/>
</dbReference>
<organism evidence="8 9">
    <name type="scientific">Halalkalibacter hemicellulosilyticusJCM 9152</name>
    <dbReference type="NCBI Taxonomy" id="1236971"/>
    <lineage>
        <taxon>Bacteria</taxon>
        <taxon>Bacillati</taxon>
        <taxon>Bacillota</taxon>
        <taxon>Bacilli</taxon>
        <taxon>Bacillales</taxon>
        <taxon>Bacillaceae</taxon>
        <taxon>Halalkalibacter</taxon>
    </lineage>
</organism>
<comment type="caution">
    <text evidence="8">The sequence shown here is derived from an EMBL/GenBank/DDBJ whole genome shotgun (WGS) entry which is preliminary data.</text>
</comment>
<dbReference type="PANTHER" id="PTHR23523">
    <property type="match status" value="1"/>
</dbReference>
<keyword evidence="9" id="KW-1185">Reference proteome</keyword>
<comment type="subcellular location">
    <subcellularLocation>
        <location evidence="1">Cell membrane</location>
        <topology evidence="1">Multi-pass membrane protein</topology>
    </subcellularLocation>
</comment>
<dbReference type="STRING" id="1236971.JCM9152_1337"/>
<feature type="transmembrane region" description="Helical" evidence="6">
    <location>
        <begin position="369"/>
        <end position="394"/>
    </location>
</feature>
<reference evidence="8" key="1">
    <citation type="journal article" date="2014" name="Genome Announc.">
        <title>Draft Genome Sequences of Three Alkaliphilic Bacillus Strains, Bacillus wakoensis JCM 9140T, Bacillus akibai JCM 9157T, and Bacillus hemicellulosilyticus JCM 9152T.</title>
        <authorList>
            <person name="Yuki M."/>
            <person name="Oshima K."/>
            <person name="Suda W."/>
            <person name="Oshida Y."/>
            <person name="Kitamura K."/>
            <person name="Iida T."/>
            <person name="Hattori M."/>
            <person name="Ohkuma M."/>
        </authorList>
    </citation>
    <scope>NUCLEOTIDE SEQUENCE [LARGE SCALE GENOMIC DNA]</scope>
    <source>
        <strain evidence="8">JCM 9152</strain>
    </source>
</reference>
<feature type="transmembrane region" description="Helical" evidence="6">
    <location>
        <begin position="210"/>
        <end position="231"/>
    </location>
</feature>
<dbReference type="InterPro" id="IPR020846">
    <property type="entry name" value="MFS_dom"/>
</dbReference>
<dbReference type="PANTHER" id="PTHR23523:SF2">
    <property type="entry name" value="2-NITROIMIDAZOLE TRANSPORTER"/>
    <property type="match status" value="1"/>
</dbReference>
<keyword evidence="3 6" id="KW-0812">Transmembrane</keyword>
<name>W4QDE5_9BACI</name>
<feature type="transmembrane region" description="Helical" evidence="6">
    <location>
        <begin position="300"/>
        <end position="324"/>
    </location>
</feature>
<evidence type="ECO:0000256" key="6">
    <source>
        <dbReference type="SAM" id="Phobius"/>
    </source>
</evidence>
<evidence type="ECO:0000256" key="3">
    <source>
        <dbReference type="ARBA" id="ARBA00022692"/>
    </source>
</evidence>
<dbReference type="SUPFAM" id="SSF103473">
    <property type="entry name" value="MFS general substrate transporter"/>
    <property type="match status" value="1"/>
</dbReference>
<dbReference type="GO" id="GO:0005886">
    <property type="term" value="C:plasma membrane"/>
    <property type="evidence" value="ECO:0007669"/>
    <property type="project" value="UniProtKB-SubCell"/>
</dbReference>
<dbReference type="Gene3D" id="1.20.1250.20">
    <property type="entry name" value="MFS general substrate transporter like domains"/>
    <property type="match status" value="1"/>
</dbReference>
<evidence type="ECO:0000313" key="9">
    <source>
        <dbReference type="Proteomes" id="UP000018895"/>
    </source>
</evidence>
<dbReference type="AlphaFoldDB" id="W4QDE5"/>
<feature type="transmembrane region" description="Helical" evidence="6">
    <location>
        <begin position="45"/>
        <end position="65"/>
    </location>
</feature>
<dbReference type="Pfam" id="PF07690">
    <property type="entry name" value="MFS_1"/>
    <property type="match status" value="1"/>
</dbReference>
<evidence type="ECO:0000256" key="4">
    <source>
        <dbReference type="ARBA" id="ARBA00022989"/>
    </source>
</evidence>
<keyword evidence="2" id="KW-0813">Transport</keyword>
<dbReference type="InterPro" id="IPR052524">
    <property type="entry name" value="MFS_Cyanate_Porter"/>
</dbReference>
<dbReference type="Proteomes" id="UP000018895">
    <property type="component" value="Unassembled WGS sequence"/>
</dbReference>